<dbReference type="InterPro" id="IPR050595">
    <property type="entry name" value="Bact_response_regulator"/>
</dbReference>
<dbReference type="Gene3D" id="3.40.50.2300">
    <property type="match status" value="1"/>
</dbReference>
<proteinExistence type="predicted"/>
<dbReference type="PANTHER" id="PTHR44591">
    <property type="entry name" value="STRESS RESPONSE REGULATOR PROTEIN 1"/>
    <property type="match status" value="1"/>
</dbReference>
<keyword evidence="5" id="KW-1185">Reference proteome</keyword>
<accession>A0ABU6JBZ9</accession>
<evidence type="ECO:0000313" key="5">
    <source>
        <dbReference type="Proteomes" id="UP001352263"/>
    </source>
</evidence>
<dbReference type="RefSeq" id="WP_326507492.1">
    <property type="nucleotide sequence ID" value="NZ_JAWIIV010000013.1"/>
</dbReference>
<organism evidence="4 5">
    <name type="scientific">Noviherbaspirillum album</name>
    <dbReference type="NCBI Taxonomy" id="3080276"/>
    <lineage>
        <taxon>Bacteria</taxon>
        <taxon>Pseudomonadati</taxon>
        <taxon>Pseudomonadota</taxon>
        <taxon>Betaproteobacteria</taxon>
        <taxon>Burkholderiales</taxon>
        <taxon>Oxalobacteraceae</taxon>
        <taxon>Noviherbaspirillum</taxon>
    </lineage>
</organism>
<dbReference type="CDD" id="cd00156">
    <property type="entry name" value="REC"/>
    <property type="match status" value="1"/>
</dbReference>
<feature type="modified residue" description="4-aspartylphosphate" evidence="2">
    <location>
        <position position="54"/>
    </location>
</feature>
<evidence type="ECO:0000256" key="2">
    <source>
        <dbReference type="PROSITE-ProRule" id="PRU00169"/>
    </source>
</evidence>
<dbReference type="SMART" id="SM00448">
    <property type="entry name" value="REC"/>
    <property type="match status" value="1"/>
</dbReference>
<protein>
    <submittedName>
        <fullName evidence="4">Response regulator</fullName>
    </submittedName>
</protein>
<evidence type="ECO:0000259" key="3">
    <source>
        <dbReference type="PROSITE" id="PS50110"/>
    </source>
</evidence>
<sequence>MQTKKILLVEDNRDVRDLLNRMLGRLGYSTTAASSAEEALVHLETQSYPVLLTDVVLPGLSGTELAERVHASSPATKIILTTGQGYLLSNGLPFEFTLVPKPFHLRHIEAALTSPATTLESRAL</sequence>
<dbReference type="PANTHER" id="PTHR44591:SF3">
    <property type="entry name" value="RESPONSE REGULATORY DOMAIN-CONTAINING PROTEIN"/>
    <property type="match status" value="1"/>
</dbReference>
<dbReference type="Proteomes" id="UP001352263">
    <property type="component" value="Unassembled WGS sequence"/>
</dbReference>
<name>A0ABU6JBZ9_9BURK</name>
<comment type="caution">
    <text evidence="4">The sequence shown here is derived from an EMBL/GenBank/DDBJ whole genome shotgun (WGS) entry which is preliminary data.</text>
</comment>
<dbReference type="InterPro" id="IPR011006">
    <property type="entry name" value="CheY-like_superfamily"/>
</dbReference>
<feature type="domain" description="Response regulatory" evidence="3">
    <location>
        <begin position="5"/>
        <end position="116"/>
    </location>
</feature>
<gene>
    <name evidence="4" type="ORF">RY831_16555</name>
</gene>
<evidence type="ECO:0000256" key="1">
    <source>
        <dbReference type="ARBA" id="ARBA00022553"/>
    </source>
</evidence>
<dbReference type="Pfam" id="PF00072">
    <property type="entry name" value="Response_reg"/>
    <property type="match status" value="1"/>
</dbReference>
<evidence type="ECO:0000313" key="4">
    <source>
        <dbReference type="EMBL" id="MEC4720777.1"/>
    </source>
</evidence>
<keyword evidence="1 2" id="KW-0597">Phosphoprotein</keyword>
<dbReference type="InterPro" id="IPR001789">
    <property type="entry name" value="Sig_transdc_resp-reg_receiver"/>
</dbReference>
<dbReference type="SUPFAM" id="SSF52172">
    <property type="entry name" value="CheY-like"/>
    <property type="match status" value="1"/>
</dbReference>
<dbReference type="PROSITE" id="PS50110">
    <property type="entry name" value="RESPONSE_REGULATORY"/>
    <property type="match status" value="1"/>
</dbReference>
<reference evidence="4 5" key="1">
    <citation type="submission" date="2023-10" db="EMBL/GenBank/DDBJ databases">
        <title>Noviherbaspirillum sp. CPCC 100848 genome assembly.</title>
        <authorList>
            <person name="Li X.Y."/>
            <person name="Fang X.M."/>
        </authorList>
    </citation>
    <scope>NUCLEOTIDE SEQUENCE [LARGE SCALE GENOMIC DNA]</scope>
    <source>
        <strain evidence="4 5">CPCC 100848</strain>
    </source>
</reference>
<dbReference type="EMBL" id="JAWIIV010000013">
    <property type="protein sequence ID" value="MEC4720777.1"/>
    <property type="molecule type" value="Genomic_DNA"/>
</dbReference>